<dbReference type="PANTHER" id="PTHR16124">
    <property type="entry name" value="MIS18-BINDING PROTEIN 1"/>
    <property type="match status" value="1"/>
</dbReference>
<feature type="compositionally biased region" description="Acidic residues" evidence="1">
    <location>
        <begin position="532"/>
        <end position="545"/>
    </location>
</feature>
<dbReference type="EMBL" id="BTSY01000006">
    <property type="protein sequence ID" value="GMT32286.1"/>
    <property type="molecule type" value="Genomic_DNA"/>
</dbReference>
<organism evidence="3 4">
    <name type="scientific">Pristionchus fissidentatus</name>
    <dbReference type="NCBI Taxonomy" id="1538716"/>
    <lineage>
        <taxon>Eukaryota</taxon>
        <taxon>Metazoa</taxon>
        <taxon>Ecdysozoa</taxon>
        <taxon>Nematoda</taxon>
        <taxon>Chromadorea</taxon>
        <taxon>Rhabditida</taxon>
        <taxon>Rhabditina</taxon>
        <taxon>Diplogasteromorpha</taxon>
        <taxon>Diplogasteroidea</taxon>
        <taxon>Neodiplogasteridae</taxon>
        <taxon>Pristionchus</taxon>
    </lineage>
</organism>
<evidence type="ECO:0000259" key="2">
    <source>
        <dbReference type="PROSITE" id="PS50090"/>
    </source>
</evidence>
<dbReference type="PANTHER" id="PTHR16124:SF3">
    <property type="entry name" value="MIS18-BINDING PROTEIN 1"/>
    <property type="match status" value="1"/>
</dbReference>
<dbReference type="Proteomes" id="UP001432322">
    <property type="component" value="Unassembled WGS sequence"/>
</dbReference>
<proteinExistence type="predicted"/>
<comment type="caution">
    <text evidence="3">The sequence shown here is derived from an EMBL/GenBank/DDBJ whole genome shotgun (WGS) entry which is preliminary data.</text>
</comment>
<dbReference type="Pfam" id="PF09133">
    <property type="entry name" value="SANTA"/>
    <property type="match status" value="1"/>
</dbReference>
<gene>
    <name evidence="3" type="ORF">PFISCL1PPCAC_23583</name>
</gene>
<feature type="compositionally biased region" description="Basic and acidic residues" evidence="1">
    <location>
        <begin position="591"/>
        <end position="603"/>
    </location>
</feature>
<feature type="compositionally biased region" description="Basic residues" evidence="1">
    <location>
        <begin position="516"/>
        <end position="527"/>
    </location>
</feature>
<feature type="compositionally biased region" description="Low complexity" evidence="1">
    <location>
        <begin position="789"/>
        <end position="804"/>
    </location>
</feature>
<feature type="non-terminal residue" evidence="3">
    <location>
        <position position="1"/>
    </location>
</feature>
<dbReference type="PROSITE" id="PS50090">
    <property type="entry name" value="MYB_LIKE"/>
    <property type="match status" value="1"/>
</dbReference>
<feature type="region of interest" description="Disordered" evidence="1">
    <location>
        <begin position="372"/>
        <end position="421"/>
    </location>
</feature>
<feature type="compositionally biased region" description="Basic and acidic residues" evidence="1">
    <location>
        <begin position="12"/>
        <end position="65"/>
    </location>
</feature>
<feature type="compositionally biased region" description="Basic and acidic residues" evidence="1">
    <location>
        <begin position="210"/>
        <end position="230"/>
    </location>
</feature>
<protein>
    <recommendedName>
        <fullName evidence="2">Myb-like domain-containing protein</fullName>
    </recommendedName>
</protein>
<evidence type="ECO:0000313" key="4">
    <source>
        <dbReference type="Proteomes" id="UP001432322"/>
    </source>
</evidence>
<feature type="region of interest" description="Disordered" evidence="1">
    <location>
        <begin position="665"/>
        <end position="706"/>
    </location>
</feature>
<dbReference type="InterPro" id="IPR039110">
    <property type="entry name" value="KNL2-like"/>
</dbReference>
<dbReference type="InterPro" id="IPR001005">
    <property type="entry name" value="SANT/Myb"/>
</dbReference>
<name>A0AAV5WMT1_9BILA</name>
<dbReference type="GO" id="GO:0000775">
    <property type="term" value="C:chromosome, centromeric region"/>
    <property type="evidence" value="ECO:0007669"/>
    <property type="project" value="TreeGrafter"/>
</dbReference>
<evidence type="ECO:0000256" key="1">
    <source>
        <dbReference type="SAM" id="MobiDB-lite"/>
    </source>
</evidence>
<feature type="compositionally biased region" description="Acidic residues" evidence="1">
    <location>
        <begin position="569"/>
        <end position="579"/>
    </location>
</feature>
<reference evidence="3" key="1">
    <citation type="submission" date="2023-10" db="EMBL/GenBank/DDBJ databases">
        <title>Genome assembly of Pristionchus species.</title>
        <authorList>
            <person name="Yoshida K."/>
            <person name="Sommer R.J."/>
        </authorList>
    </citation>
    <scope>NUCLEOTIDE SEQUENCE</scope>
    <source>
        <strain evidence="3">RS5133</strain>
    </source>
</reference>
<evidence type="ECO:0000313" key="3">
    <source>
        <dbReference type="EMBL" id="GMT32286.1"/>
    </source>
</evidence>
<dbReference type="AlphaFoldDB" id="A0AAV5WMT1"/>
<feature type="compositionally biased region" description="Acidic residues" evidence="1">
    <location>
        <begin position="903"/>
        <end position="915"/>
    </location>
</feature>
<feature type="domain" description="Myb-like" evidence="2">
    <location>
        <begin position="598"/>
        <end position="654"/>
    </location>
</feature>
<feature type="region of interest" description="Disordered" evidence="1">
    <location>
        <begin position="435"/>
        <end position="603"/>
    </location>
</feature>
<feature type="region of interest" description="Disordered" evidence="1">
    <location>
        <begin position="856"/>
        <end position="922"/>
    </location>
</feature>
<feature type="compositionally biased region" description="Basic and acidic residues" evidence="1">
    <location>
        <begin position="269"/>
        <end position="301"/>
    </location>
</feature>
<feature type="region of interest" description="Disordered" evidence="1">
    <location>
        <begin position="773"/>
        <end position="832"/>
    </location>
</feature>
<dbReference type="InterPro" id="IPR015216">
    <property type="entry name" value="SANTA"/>
</dbReference>
<feature type="region of interest" description="Disordered" evidence="1">
    <location>
        <begin position="179"/>
        <end position="304"/>
    </location>
</feature>
<feature type="compositionally biased region" description="Acidic residues" evidence="1">
    <location>
        <begin position="258"/>
        <end position="268"/>
    </location>
</feature>
<keyword evidence="4" id="KW-1185">Reference proteome</keyword>
<feature type="compositionally biased region" description="Basic residues" evidence="1">
    <location>
        <begin position="495"/>
        <end position="508"/>
    </location>
</feature>
<feature type="compositionally biased region" description="Basic and acidic residues" evidence="1">
    <location>
        <begin position="884"/>
        <end position="893"/>
    </location>
</feature>
<feature type="region of interest" description="Disordered" evidence="1">
    <location>
        <begin position="1"/>
        <end position="65"/>
    </location>
</feature>
<feature type="compositionally biased region" description="Low complexity" evidence="1">
    <location>
        <begin position="676"/>
        <end position="686"/>
    </location>
</feature>
<feature type="compositionally biased region" description="Acidic residues" evidence="1">
    <location>
        <begin position="231"/>
        <end position="240"/>
    </location>
</feature>
<sequence>KKRKSMKEEEEEHVHIVDSDEEERRERERSKTPKGREKEEEEERGEKEEEEEKKKREERRDQRRSSFDAIPREIYEQSIPLTNWVIRFVRGGTDTSIFPHFQFKCCGFRPECTENEWSTSCIQKVVPPYIMFTSSSIYRLDGPMDVNMSSEMGFSPQFNTDFLMGFPIDWEERLETFFNKTFGPPPQPTIVEVMSDGGAADEPKPPPAKRRFETPKNSEGPKIRGLRFEMPEEEEEDKEEKDEKRKEAAGSSSSSSGSEDDDSESDEEAQLRREARKVEKEMEREERREAERRAKAKEEKKKRFSVQLNLTPDGVAVSRSGRTLRTPMANWAGEKITYDSRGNVIGVSGVTTVTKLTVGKANTSQTNRLAAHYGVDSPDAVATPQQKEKAIAPPSAELPKTPAPRKSKAANEGYSDEETEKMYFHQYTEMLRAQADSTPAFNMKGNKKRRRVVESSDSEAEAEERRKEEKRKRREERRRLRESEEEDESSDGGWRRKKKKSKTTKKIAVKKEKVQPKPKKSAPRKKKQELSSESEEDEESGDEEGIDHHEDAATFVPSDGSDDAQGGYSDDELFQSDEEATSKNKKKKEQKKVVAKKEPVKRAKTWKKEELIRLKLAIQAADPTASPDGWETVARSIGGERTAEECKKIARDRLKMAVEATVAYDPFAEGEESSLDGYSGAESGAASEDEAKKGRRKAKMDDDNRLEGVKAKKGTIAYAVEMEAKKRELMLGGRASQEDVFKDDEEELQLTGANALPSVAVFDPDDSLLECLDDDDGFVGPEPVKQRTTKTARMAAAPATPRLAELSSYDDSPGGSAPRSTRRSSAKFIPSPVVNQNDLTRYVHQLSRAKNVSMLSKSMADRSRMMPPPLPASRGGRNVARAAEAIDKVEQSLRSRRRRGGDELDDLDEDEENDDNVLPAGF</sequence>
<accession>A0AAV5WMT1</accession>